<feature type="compositionally biased region" description="Basic and acidic residues" evidence="1">
    <location>
        <begin position="63"/>
        <end position="85"/>
    </location>
</feature>
<dbReference type="Proteomes" id="UP001189429">
    <property type="component" value="Unassembled WGS sequence"/>
</dbReference>
<accession>A0ABN9Y4Y1</accession>
<evidence type="ECO:0000313" key="3">
    <source>
        <dbReference type="Proteomes" id="UP001189429"/>
    </source>
</evidence>
<comment type="caution">
    <text evidence="2">The sequence shown here is derived from an EMBL/GenBank/DDBJ whole genome shotgun (WGS) entry which is preliminary data.</text>
</comment>
<protein>
    <submittedName>
        <fullName evidence="2">Uncharacterized protein</fullName>
    </submittedName>
</protein>
<dbReference type="EMBL" id="CAUYUJ010021891">
    <property type="protein sequence ID" value="CAK0907598.1"/>
    <property type="molecule type" value="Genomic_DNA"/>
</dbReference>
<feature type="region of interest" description="Disordered" evidence="1">
    <location>
        <begin position="63"/>
        <end position="99"/>
    </location>
</feature>
<name>A0ABN9Y4Y1_9DINO</name>
<evidence type="ECO:0000313" key="2">
    <source>
        <dbReference type="EMBL" id="CAK0907598.1"/>
    </source>
</evidence>
<evidence type="ECO:0000256" key="1">
    <source>
        <dbReference type="SAM" id="MobiDB-lite"/>
    </source>
</evidence>
<reference evidence="2" key="1">
    <citation type="submission" date="2023-10" db="EMBL/GenBank/DDBJ databases">
        <authorList>
            <person name="Chen Y."/>
            <person name="Shah S."/>
            <person name="Dougan E. K."/>
            <person name="Thang M."/>
            <person name="Chan C."/>
        </authorList>
    </citation>
    <scope>NUCLEOTIDE SEQUENCE [LARGE SCALE GENOMIC DNA]</scope>
</reference>
<proteinExistence type="predicted"/>
<keyword evidence="3" id="KW-1185">Reference proteome</keyword>
<organism evidence="2 3">
    <name type="scientific">Prorocentrum cordatum</name>
    <dbReference type="NCBI Taxonomy" id="2364126"/>
    <lineage>
        <taxon>Eukaryota</taxon>
        <taxon>Sar</taxon>
        <taxon>Alveolata</taxon>
        <taxon>Dinophyceae</taxon>
        <taxon>Prorocentrales</taxon>
        <taxon>Prorocentraceae</taxon>
        <taxon>Prorocentrum</taxon>
    </lineage>
</organism>
<sequence length="135" mass="15457">METSLVIEVEASPMAKRLSTMNQTEQDVDAALRGAEGYCQEAVDFQDYMQKEAEAELKAIREENENHAADEFEQRQRQQAEDIQSHHASMMHDVTNDEGRYYNDRGLTTEWANTSVHIALQKKMTSEDISFGKLL</sequence>
<gene>
    <name evidence="2" type="ORF">PCOR1329_LOCUS82570</name>
</gene>